<dbReference type="GO" id="GO:0003677">
    <property type="term" value="F:DNA binding"/>
    <property type="evidence" value="ECO:0007669"/>
    <property type="project" value="InterPro"/>
</dbReference>
<evidence type="ECO:0000313" key="2">
    <source>
        <dbReference type="EMBL" id="OAS85171.1"/>
    </source>
</evidence>
<sequence>MATKYITISKAAALVGEKAFILKNWEEEFSEFIKIDRDEKNARLLTAENIELFRKIKSLKDSHMDVQTIKQLLQNQNGTEPKMKSQVDEDAVTDIKESLSKITSFIESMEVQDVLKLNDRLKQLEENVIHSVNQQIAETSKLQTEVARIEFSDVQEMITALSDTSEIERELYKEEVRRERELVLKQTDEREERFLAFIKQHQNRQERIKHEQRSGLAMIKQIMGFAK</sequence>
<feature type="domain" description="HTH merR-type" evidence="1">
    <location>
        <begin position="7"/>
        <end position="75"/>
    </location>
</feature>
<protein>
    <recommendedName>
        <fullName evidence="1">HTH merR-type domain-containing protein</fullName>
    </recommendedName>
</protein>
<dbReference type="Pfam" id="PF13411">
    <property type="entry name" value="MerR_1"/>
    <property type="match status" value="1"/>
</dbReference>
<dbReference type="EMBL" id="LWSG01000023">
    <property type="protein sequence ID" value="OAS85171.1"/>
    <property type="molecule type" value="Genomic_DNA"/>
</dbReference>
<reference evidence="3" key="1">
    <citation type="submission" date="2016-04" db="EMBL/GenBank/DDBJ databases">
        <authorList>
            <person name="Lyu Z."/>
            <person name="Lyu W."/>
        </authorList>
    </citation>
    <scope>NUCLEOTIDE SEQUENCE [LARGE SCALE GENOMIC DNA]</scope>
    <source>
        <strain evidence="3">C44</strain>
    </source>
</reference>
<dbReference type="AlphaFoldDB" id="A0A179SUH8"/>
<dbReference type="Proteomes" id="UP000078534">
    <property type="component" value="Unassembled WGS sequence"/>
</dbReference>
<comment type="caution">
    <text evidence="2">The sequence shown here is derived from an EMBL/GenBank/DDBJ whole genome shotgun (WGS) entry which is preliminary data.</text>
</comment>
<dbReference type="SUPFAM" id="SSF46955">
    <property type="entry name" value="Putative DNA-binding domain"/>
    <property type="match status" value="1"/>
</dbReference>
<keyword evidence="3" id="KW-1185">Reference proteome</keyword>
<name>A0A179SUH8_9BACI</name>
<dbReference type="STRING" id="152268.A6K24_06585"/>
<dbReference type="InterPro" id="IPR000551">
    <property type="entry name" value="MerR-type_HTH_dom"/>
</dbReference>
<organism evidence="2 3">
    <name type="scientific">Metabacillus litoralis</name>
    <dbReference type="NCBI Taxonomy" id="152268"/>
    <lineage>
        <taxon>Bacteria</taxon>
        <taxon>Bacillati</taxon>
        <taxon>Bacillota</taxon>
        <taxon>Bacilli</taxon>
        <taxon>Bacillales</taxon>
        <taxon>Bacillaceae</taxon>
        <taxon>Metabacillus</taxon>
    </lineage>
</organism>
<accession>A0A179SUH8</accession>
<proteinExistence type="predicted"/>
<gene>
    <name evidence="2" type="ORF">A6K24_06585</name>
</gene>
<dbReference type="RefSeq" id="WP_066335225.1">
    <property type="nucleotide sequence ID" value="NZ_LWSG01000023.1"/>
</dbReference>
<dbReference type="GO" id="GO:0006355">
    <property type="term" value="P:regulation of DNA-templated transcription"/>
    <property type="evidence" value="ECO:0007669"/>
    <property type="project" value="InterPro"/>
</dbReference>
<dbReference type="InterPro" id="IPR009061">
    <property type="entry name" value="DNA-bd_dom_put_sf"/>
</dbReference>
<evidence type="ECO:0000313" key="3">
    <source>
        <dbReference type="Proteomes" id="UP000078534"/>
    </source>
</evidence>
<dbReference type="Gene3D" id="1.10.1660.10">
    <property type="match status" value="1"/>
</dbReference>
<evidence type="ECO:0000259" key="1">
    <source>
        <dbReference type="Pfam" id="PF13411"/>
    </source>
</evidence>